<name>A0A1X7AAD8_9RHOB</name>
<dbReference type="InterPro" id="IPR022074">
    <property type="entry name" value="DUF3626"/>
</dbReference>
<organism evidence="1 2">
    <name type="scientific">Ruegeria meonggei</name>
    <dbReference type="NCBI Taxonomy" id="1446476"/>
    <lineage>
        <taxon>Bacteria</taxon>
        <taxon>Pseudomonadati</taxon>
        <taxon>Pseudomonadota</taxon>
        <taxon>Alphaproteobacteria</taxon>
        <taxon>Rhodobacterales</taxon>
        <taxon>Roseobacteraceae</taxon>
        <taxon>Ruegeria</taxon>
    </lineage>
</organism>
<keyword evidence="2" id="KW-1185">Reference proteome</keyword>
<proteinExistence type="predicted"/>
<accession>A0A1X7AAD8</accession>
<gene>
    <name evidence="1" type="ORF">RUM8411_04022</name>
</gene>
<evidence type="ECO:0000313" key="2">
    <source>
        <dbReference type="Proteomes" id="UP000193778"/>
    </source>
</evidence>
<dbReference type="AlphaFoldDB" id="A0A1X7AAD8"/>
<reference evidence="2" key="1">
    <citation type="submission" date="2017-03" db="EMBL/GenBank/DDBJ databases">
        <authorList>
            <person name="Rodrigo-Torres L."/>
            <person name="Arahal R.D."/>
            <person name="Lucena T."/>
        </authorList>
    </citation>
    <scope>NUCLEOTIDE SEQUENCE [LARGE SCALE GENOMIC DNA]</scope>
    <source>
        <strain evidence="2">CECT 8411</strain>
    </source>
</reference>
<protein>
    <recommendedName>
        <fullName evidence="3">DUF3626 domain-containing protein</fullName>
    </recommendedName>
</protein>
<dbReference type="EMBL" id="FWFP01000014">
    <property type="protein sequence ID" value="SLN74456.1"/>
    <property type="molecule type" value="Genomic_DNA"/>
</dbReference>
<dbReference type="Pfam" id="PF12294">
    <property type="entry name" value="DUF3626"/>
    <property type="match status" value="2"/>
</dbReference>
<dbReference type="Proteomes" id="UP000193778">
    <property type="component" value="Unassembled WGS sequence"/>
</dbReference>
<sequence>MLPEPAQNAIDHVRLRSHGAPVPHSFRVTINFHPDALQGTGWMIEALAKDGIYYSQFEKGSSNGGLTAHQGGDRWIWESRMFGAAYDNAEPDQRPKYGALNHLNWATGGSPRFGSCHLRMRFEVLQRSTFCYPDSYFDPVNFGVADRMNLPSLAAENISALDELDNYIEAHVHGPLIVKEDVEAAAFDACYKGTEIEVVAKRLGCPIRWHSGFRMDASRILDCATYRDEEAASLAYSLLENGVLTPRQIGLARKYERADEQTLKRVWHCVAKFGNPNGL</sequence>
<evidence type="ECO:0000313" key="1">
    <source>
        <dbReference type="EMBL" id="SLN74456.1"/>
    </source>
</evidence>
<evidence type="ECO:0008006" key="3">
    <source>
        <dbReference type="Google" id="ProtNLM"/>
    </source>
</evidence>
<dbReference type="OrthoDB" id="3770261at2"/>